<accession>A0ABV6JMC4</accession>
<proteinExistence type="predicted"/>
<evidence type="ECO:0000313" key="5">
    <source>
        <dbReference type="EMBL" id="MFC0395698.1"/>
    </source>
</evidence>
<reference evidence="5 6" key="1">
    <citation type="submission" date="2024-09" db="EMBL/GenBank/DDBJ databases">
        <authorList>
            <person name="Sun Q."/>
            <person name="Mori K."/>
        </authorList>
    </citation>
    <scope>NUCLEOTIDE SEQUENCE [LARGE SCALE GENOMIC DNA]</scope>
    <source>
        <strain evidence="5 6">CCM 4839</strain>
    </source>
</reference>
<dbReference type="PRINTS" id="PR00598">
    <property type="entry name" value="HTHMARR"/>
</dbReference>
<dbReference type="Pfam" id="PF01047">
    <property type="entry name" value="MarR"/>
    <property type="match status" value="1"/>
</dbReference>
<evidence type="ECO:0000259" key="4">
    <source>
        <dbReference type="PROSITE" id="PS50995"/>
    </source>
</evidence>
<comment type="caution">
    <text evidence="5">The sequence shown here is derived from an EMBL/GenBank/DDBJ whole genome shotgun (WGS) entry which is preliminary data.</text>
</comment>
<dbReference type="PANTHER" id="PTHR42756">
    <property type="entry name" value="TRANSCRIPTIONAL REGULATOR, MARR"/>
    <property type="match status" value="1"/>
</dbReference>
<keyword evidence="2" id="KW-0238">DNA-binding</keyword>
<dbReference type="InterPro" id="IPR000835">
    <property type="entry name" value="HTH_MarR-typ"/>
</dbReference>
<dbReference type="InterPro" id="IPR023187">
    <property type="entry name" value="Tscrpt_reg_MarR-type_CS"/>
</dbReference>
<evidence type="ECO:0000256" key="2">
    <source>
        <dbReference type="ARBA" id="ARBA00023125"/>
    </source>
</evidence>
<evidence type="ECO:0000256" key="3">
    <source>
        <dbReference type="ARBA" id="ARBA00023163"/>
    </source>
</evidence>
<dbReference type="PROSITE" id="PS50995">
    <property type="entry name" value="HTH_MARR_2"/>
    <property type="match status" value="1"/>
</dbReference>
<keyword evidence="3" id="KW-0804">Transcription</keyword>
<dbReference type="SUPFAM" id="SSF46785">
    <property type="entry name" value="Winged helix' DNA-binding domain"/>
    <property type="match status" value="1"/>
</dbReference>
<dbReference type="InterPro" id="IPR036390">
    <property type="entry name" value="WH_DNA-bd_sf"/>
</dbReference>
<dbReference type="RefSeq" id="WP_204822433.1">
    <property type="nucleotide sequence ID" value="NZ_JANHOF010000019.1"/>
</dbReference>
<dbReference type="CDD" id="cd00090">
    <property type="entry name" value="HTH_ARSR"/>
    <property type="match status" value="1"/>
</dbReference>
<dbReference type="EMBL" id="JBHLVF010000046">
    <property type="protein sequence ID" value="MFC0395698.1"/>
    <property type="molecule type" value="Genomic_DNA"/>
</dbReference>
<keyword evidence="1" id="KW-0805">Transcription regulation</keyword>
<dbReference type="InterPro" id="IPR036388">
    <property type="entry name" value="WH-like_DNA-bd_sf"/>
</dbReference>
<evidence type="ECO:0000313" key="6">
    <source>
        <dbReference type="Proteomes" id="UP001589818"/>
    </source>
</evidence>
<dbReference type="PROSITE" id="PS01117">
    <property type="entry name" value="HTH_MARR_1"/>
    <property type="match status" value="1"/>
</dbReference>
<organism evidence="5 6">
    <name type="scientific">Paenibacillus mendelii</name>
    <dbReference type="NCBI Taxonomy" id="206163"/>
    <lineage>
        <taxon>Bacteria</taxon>
        <taxon>Bacillati</taxon>
        <taxon>Bacillota</taxon>
        <taxon>Bacilli</taxon>
        <taxon>Bacillales</taxon>
        <taxon>Paenibacillaceae</taxon>
        <taxon>Paenibacillus</taxon>
    </lineage>
</organism>
<dbReference type="Proteomes" id="UP001589818">
    <property type="component" value="Unassembled WGS sequence"/>
</dbReference>
<name>A0ABV6JMC4_9BACL</name>
<gene>
    <name evidence="5" type="ORF">ACFFJ8_30550</name>
</gene>
<dbReference type="SMART" id="SM00347">
    <property type="entry name" value="HTH_MARR"/>
    <property type="match status" value="1"/>
</dbReference>
<dbReference type="InterPro" id="IPR011991">
    <property type="entry name" value="ArsR-like_HTH"/>
</dbReference>
<protein>
    <submittedName>
        <fullName evidence="5">MarR family winged helix-turn-helix transcriptional regulator</fullName>
    </submittedName>
</protein>
<dbReference type="PANTHER" id="PTHR42756:SF1">
    <property type="entry name" value="TRANSCRIPTIONAL REPRESSOR OF EMRAB OPERON"/>
    <property type="match status" value="1"/>
</dbReference>
<sequence length="141" mass="16049">MQVNAQLVELPALFKGLIKKITHEWNCSVEDQLSMTQFRMLYLLKVPGLSKPHELAESLGVTPGAITGIADKMINKGYIVRHRDSKDRRVVHLAITEIGGQYMENLLEKQKQTISTFFNRLPEEDVEHLRRIFTTLVSTGS</sequence>
<evidence type="ECO:0000256" key="1">
    <source>
        <dbReference type="ARBA" id="ARBA00023015"/>
    </source>
</evidence>
<keyword evidence="6" id="KW-1185">Reference proteome</keyword>
<feature type="domain" description="HTH marR-type" evidence="4">
    <location>
        <begin position="1"/>
        <end position="138"/>
    </location>
</feature>
<dbReference type="Gene3D" id="1.10.10.10">
    <property type="entry name" value="Winged helix-like DNA-binding domain superfamily/Winged helix DNA-binding domain"/>
    <property type="match status" value="1"/>
</dbReference>